<evidence type="ECO:0000313" key="1">
    <source>
        <dbReference type="EMBL" id="RMI35953.1"/>
    </source>
</evidence>
<dbReference type="OrthoDB" id="3825664at2"/>
<name>A0A3M2LHB2_9ACTN</name>
<dbReference type="Proteomes" id="UP000282674">
    <property type="component" value="Unassembled WGS sequence"/>
</dbReference>
<dbReference type="RefSeq" id="WP_122199654.1">
    <property type="nucleotide sequence ID" value="NZ_JBHSKC010000008.1"/>
</dbReference>
<dbReference type="EMBL" id="RFFG01000154">
    <property type="protein sequence ID" value="RMI35953.1"/>
    <property type="molecule type" value="Genomic_DNA"/>
</dbReference>
<reference evidence="1 2" key="1">
    <citation type="submission" date="2018-10" db="EMBL/GenBank/DDBJ databases">
        <title>Isolation from soil.</title>
        <authorList>
            <person name="Hu J."/>
        </authorList>
    </citation>
    <scope>NUCLEOTIDE SEQUENCE [LARGE SCALE GENOMIC DNA]</scope>
    <source>
        <strain evidence="1 2">NEAU-Ht49</strain>
    </source>
</reference>
<protein>
    <submittedName>
        <fullName evidence="1">Uncharacterized protein</fullName>
    </submittedName>
</protein>
<comment type="caution">
    <text evidence="1">The sequence shown here is derived from an EMBL/GenBank/DDBJ whole genome shotgun (WGS) entry which is preliminary data.</text>
</comment>
<keyword evidence="2" id="KW-1185">Reference proteome</keyword>
<organism evidence="1 2">
    <name type="scientific">Actinomadura harenae</name>
    <dbReference type="NCBI Taxonomy" id="2483351"/>
    <lineage>
        <taxon>Bacteria</taxon>
        <taxon>Bacillati</taxon>
        <taxon>Actinomycetota</taxon>
        <taxon>Actinomycetes</taxon>
        <taxon>Streptosporangiales</taxon>
        <taxon>Thermomonosporaceae</taxon>
        <taxon>Actinomadura</taxon>
    </lineage>
</organism>
<sequence length="96" mass="10006">MNIHFLTTGRVTEDARAAAEAAVRAALTGTHASTVSVRGTLSLAADASLPRPALAQAIATLDGRAHRVQAAARTVDEAITLLQDRLTVRVAHLRAS</sequence>
<gene>
    <name evidence="1" type="ORF">EBO15_39935</name>
</gene>
<dbReference type="AlphaFoldDB" id="A0A3M2LHB2"/>
<proteinExistence type="predicted"/>
<evidence type="ECO:0000313" key="2">
    <source>
        <dbReference type="Proteomes" id="UP000282674"/>
    </source>
</evidence>
<accession>A0A3M2LHB2</accession>